<keyword evidence="2" id="KW-1185">Reference proteome</keyword>
<dbReference type="Proteomes" id="UP000253676">
    <property type="component" value="Unassembled WGS sequence"/>
</dbReference>
<proteinExistence type="predicted"/>
<dbReference type="Gene3D" id="2.60.120.260">
    <property type="entry name" value="Galactose-binding domain-like"/>
    <property type="match status" value="1"/>
</dbReference>
<evidence type="ECO:0000313" key="2">
    <source>
        <dbReference type="Proteomes" id="UP000253676"/>
    </source>
</evidence>
<organism evidence="1 2">
    <name type="scientific">Flavobacterium psychrolimnae</name>
    <dbReference type="NCBI Taxonomy" id="249351"/>
    <lineage>
        <taxon>Bacteria</taxon>
        <taxon>Pseudomonadati</taxon>
        <taxon>Bacteroidota</taxon>
        <taxon>Flavobacteriia</taxon>
        <taxon>Flavobacteriales</taxon>
        <taxon>Flavobacteriaceae</taxon>
        <taxon>Flavobacterium</taxon>
    </lineage>
</organism>
<reference evidence="1 2" key="1">
    <citation type="submission" date="2018-07" db="EMBL/GenBank/DDBJ databases">
        <title>Complete genome sequence of Flavobacterium psychrolimnae LMG 22018.</title>
        <authorList>
            <person name="Kim D.-U."/>
        </authorList>
    </citation>
    <scope>NUCLEOTIDE SEQUENCE [LARGE SCALE GENOMIC DNA]</scope>
    <source>
        <strain evidence="1 2">LMG 22018</strain>
    </source>
</reference>
<sequence length="520" mass="58761">MFLSVLCKVNAQGVAAIKNSSEWHYRGSKPGNYEMGSVAGAEKNNQTVYKIKSIQSKTNGFGTMMKTIQPDEFLGKTVKMSAYVKSENVKSWAGLWMRVDYYTAAVLAFDNMQRRPIKGTKDWTKYEVVLYVPTEATDISYGVLLNETGQIWFKDLTIEIVDESLEETGQNKGRDHKVISFETKAKAISNEIKAITDNEKNALKAAVELIDKDLEKGVVTKEQANELKMQKAKVHAATIEAKVSVEQAKLNQLVQDKVDGKVADEKEHRSGGRTIILGNNPNPIGSQTEINITSMKVYNGQEDKEERQSKRTTSQLVLATGLNNVVTDGSVQKSDFRYLGSHFYEWGVTYNTRIFKNDNLLHAKYGLSVIYNNLRATDNRFFAVNGNQTNLEVNAVAQDDSRFKNVNLVFPMHLEFDFTKSKERDGKTYFKTHDSFRLGLGGYVGTNLKSKQYINYDIDGYKSRQITKGDFNVDSFIYGLSTYIGYKSTSLYLKYDLNPLFKDNAVKQNNVSLGLRFDFN</sequence>
<comment type="caution">
    <text evidence="1">The sequence shown here is derived from an EMBL/GenBank/DDBJ whole genome shotgun (WGS) entry which is preliminary data.</text>
</comment>
<gene>
    <name evidence="1" type="ORF">DR980_07935</name>
</gene>
<accession>A0A366B0H5</accession>
<evidence type="ECO:0000313" key="1">
    <source>
        <dbReference type="EMBL" id="RBN50411.1"/>
    </source>
</evidence>
<protein>
    <recommendedName>
        <fullName evidence="3">Outer membrane protein beta-barrel domain-containing protein</fullName>
    </recommendedName>
</protein>
<name>A0A366B0H5_9FLAO</name>
<evidence type="ECO:0008006" key="3">
    <source>
        <dbReference type="Google" id="ProtNLM"/>
    </source>
</evidence>
<dbReference type="EMBL" id="QNUX01000006">
    <property type="protein sequence ID" value="RBN50411.1"/>
    <property type="molecule type" value="Genomic_DNA"/>
</dbReference>
<dbReference type="AlphaFoldDB" id="A0A366B0H5"/>